<dbReference type="Proteomes" id="UP000199691">
    <property type="component" value="Unassembled WGS sequence"/>
</dbReference>
<organism evidence="1 2">
    <name type="scientific">Lentzea jiangxiensis</name>
    <dbReference type="NCBI Taxonomy" id="641025"/>
    <lineage>
        <taxon>Bacteria</taxon>
        <taxon>Bacillati</taxon>
        <taxon>Actinomycetota</taxon>
        <taxon>Actinomycetes</taxon>
        <taxon>Pseudonocardiales</taxon>
        <taxon>Pseudonocardiaceae</taxon>
        <taxon>Lentzea</taxon>
    </lineage>
</organism>
<dbReference type="AlphaFoldDB" id="A0A1H0J2N7"/>
<sequence>MTGAYGFWRTHVRTLLTDAPDPDALLETLLAPLAPEVYQEQRRRGLTQQQITASLTWLSERLLRP</sequence>
<dbReference type="EMBL" id="FNIX01000002">
    <property type="protein sequence ID" value="SDO37783.1"/>
    <property type="molecule type" value="Genomic_DNA"/>
</dbReference>
<evidence type="ECO:0000313" key="2">
    <source>
        <dbReference type="Proteomes" id="UP000199691"/>
    </source>
</evidence>
<accession>A0A1H0J2N7</accession>
<name>A0A1H0J2N7_9PSEU</name>
<reference evidence="2" key="1">
    <citation type="submission" date="2016-10" db="EMBL/GenBank/DDBJ databases">
        <authorList>
            <person name="Varghese N."/>
            <person name="Submissions S."/>
        </authorList>
    </citation>
    <scope>NUCLEOTIDE SEQUENCE [LARGE SCALE GENOMIC DNA]</scope>
    <source>
        <strain evidence="2">CGMCC 4.6609</strain>
    </source>
</reference>
<evidence type="ECO:0000313" key="1">
    <source>
        <dbReference type="EMBL" id="SDO37783.1"/>
    </source>
</evidence>
<dbReference type="RefSeq" id="WP_090096351.1">
    <property type="nucleotide sequence ID" value="NZ_FNIX01000002.1"/>
</dbReference>
<protein>
    <submittedName>
        <fullName evidence="1">Uncharacterized protein</fullName>
    </submittedName>
</protein>
<gene>
    <name evidence="1" type="ORF">SAMN05421507_102337</name>
</gene>
<proteinExistence type="predicted"/>
<keyword evidence="2" id="KW-1185">Reference proteome</keyword>
<dbReference type="STRING" id="641025.SAMN05421507_102337"/>